<keyword evidence="1" id="KW-0472">Membrane</keyword>
<dbReference type="InterPro" id="IPR008621">
    <property type="entry name" value="Cbb3-typ_cyt_oxidase_comp"/>
</dbReference>
<proteinExistence type="predicted"/>
<evidence type="ECO:0000313" key="2">
    <source>
        <dbReference type="EMBL" id="MFC5767974.1"/>
    </source>
</evidence>
<keyword evidence="1" id="KW-0812">Transmembrane</keyword>
<feature type="transmembrane region" description="Helical" evidence="1">
    <location>
        <begin position="6"/>
        <end position="26"/>
    </location>
</feature>
<organism evidence="2 3">
    <name type="scientific">Thauera sinica</name>
    <dbReference type="NCBI Taxonomy" id="2665146"/>
    <lineage>
        <taxon>Bacteria</taxon>
        <taxon>Pseudomonadati</taxon>
        <taxon>Pseudomonadota</taxon>
        <taxon>Betaproteobacteria</taxon>
        <taxon>Rhodocyclales</taxon>
        <taxon>Zoogloeaceae</taxon>
        <taxon>Thauera</taxon>
    </lineage>
</organism>
<reference evidence="3" key="1">
    <citation type="journal article" date="2019" name="Int. J. Syst. Evol. Microbiol.">
        <title>The Global Catalogue of Microorganisms (GCM) 10K type strain sequencing project: providing services to taxonomists for standard genome sequencing and annotation.</title>
        <authorList>
            <consortium name="The Broad Institute Genomics Platform"/>
            <consortium name="The Broad Institute Genome Sequencing Center for Infectious Disease"/>
            <person name="Wu L."/>
            <person name="Ma J."/>
        </authorList>
    </citation>
    <scope>NUCLEOTIDE SEQUENCE [LARGE SCALE GENOMIC DNA]</scope>
    <source>
        <strain evidence="3">SHR3</strain>
    </source>
</reference>
<name>A0ABW1ALB7_9RHOO</name>
<sequence>MDINDFRSIITVLGLLSFLGICAWAYSRHAKDGFDEAARLPLNEDDLPAGVGRREQEGRQNG</sequence>
<evidence type="ECO:0000256" key="1">
    <source>
        <dbReference type="SAM" id="Phobius"/>
    </source>
</evidence>
<protein>
    <submittedName>
        <fullName evidence="2">Cbb3-type cytochrome oxidase subunit 3</fullName>
    </submittedName>
</protein>
<gene>
    <name evidence="2" type="ORF">ACFPTN_01165</name>
</gene>
<dbReference type="RefSeq" id="WP_096448752.1">
    <property type="nucleotide sequence ID" value="NZ_JBHSOG010000007.1"/>
</dbReference>
<dbReference type="Pfam" id="PF05545">
    <property type="entry name" value="FixQ"/>
    <property type="match status" value="1"/>
</dbReference>
<evidence type="ECO:0000313" key="3">
    <source>
        <dbReference type="Proteomes" id="UP001595974"/>
    </source>
</evidence>
<keyword evidence="3" id="KW-1185">Reference proteome</keyword>
<dbReference type="EMBL" id="JBHSOG010000007">
    <property type="protein sequence ID" value="MFC5767974.1"/>
    <property type="molecule type" value="Genomic_DNA"/>
</dbReference>
<comment type="caution">
    <text evidence="2">The sequence shown here is derived from an EMBL/GenBank/DDBJ whole genome shotgun (WGS) entry which is preliminary data.</text>
</comment>
<accession>A0ABW1ALB7</accession>
<dbReference type="CDD" id="cd01324">
    <property type="entry name" value="cbb3_Oxidase_CcoQ"/>
    <property type="match status" value="1"/>
</dbReference>
<keyword evidence="1" id="KW-1133">Transmembrane helix</keyword>
<dbReference type="Proteomes" id="UP001595974">
    <property type="component" value="Unassembled WGS sequence"/>
</dbReference>